<evidence type="ECO:0000313" key="3">
    <source>
        <dbReference type="Proteomes" id="UP000027195"/>
    </source>
</evidence>
<name>A0A067MNL1_BOTB1</name>
<feature type="domain" description="Fungal-type protein kinase" evidence="1">
    <location>
        <begin position="154"/>
        <end position="212"/>
    </location>
</feature>
<dbReference type="InParanoid" id="A0A067MNL1"/>
<organism evidence="2 3">
    <name type="scientific">Botryobasidium botryosum (strain FD-172 SS1)</name>
    <dbReference type="NCBI Taxonomy" id="930990"/>
    <lineage>
        <taxon>Eukaryota</taxon>
        <taxon>Fungi</taxon>
        <taxon>Dikarya</taxon>
        <taxon>Basidiomycota</taxon>
        <taxon>Agaricomycotina</taxon>
        <taxon>Agaricomycetes</taxon>
        <taxon>Cantharellales</taxon>
        <taxon>Botryobasidiaceae</taxon>
        <taxon>Botryobasidium</taxon>
    </lineage>
</organism>
<evidence type="ECO:0000313" key="2">
    <source>
        <dbReference type="EMBL" id="KDQ13176.1"/>
    </source>
</evidence>
<reference evidence="3" key="1">
    <citation type="journal article" date="2014" name="Proc. Natl. Acad. Sci. U.S.A.">
        <title>Extensive sampling of basidiomycete genomes demonstrates inadequacy of the white-rot/brown-rot paradigm for wood decay fungi.</title>
        <authorList>
            <person name="Riley R."/>
            <person name="Salamov A.A."/>
            <person name="Brown D.W."/>
            <person name="Nagy L.G."/>
            <person name="Floudas D."/>
            <person name="Held B.W."/>
            <person name="Levasseur A."/>
            <person name="Lombard V."/>
            <person name="Morin E."/>
            <person name="Otillar R."/>
            <person name="Lindquist E.A."/>
            <person name="Sun H."/>
            <person name="LaButti K.M."/>
            <person name="Schmutz J."/>
            <person name="Jabbour D."/>
            <person name="Luo H."/>
            <person name="Baker S.E."/>
            <person name="Pisabarro A.G."/>
            <person name="Walton J.D."/>
            <person name="Blanchette R.A."/>
            <person name="Henrissat B."/>
            <person name="Martin F."/>
            <person name="Cullen D."/>
            <person name="Hibbett D.S."/>
            <person name="Grigoriev I.V."/>
        </authorList>
    </citation>
    <scope>NUCLEOTIDE SEQUENCE [LARGE SCALE GENOMIC DNA]</scope>
    <source>
        <strain evidence="3">FD-172 SS1</strain>
    </source>
</reference>
<keyword evidence="3" id="KW-1185">Reference proteome</keyword>
<dbReference type="Pfam" id="PF17667">
    <property type="entry name" value="Pkinase_fungal"/>
    <property type="match status" value="1"/>
</dbReference>
<dbReference type="HOGENOM" id="CLU_011584_1_2_1"/>
<dbReference type="OrthoDB" id="3260094at2759"/>
<dbReference type="EMBL" id="KL198045">
    <property type="protein sequence ID" value="KDQ13176.1"/>
    <property type="molecule type" value="Genomic_DNA"/>
</dbReference>
<dbReference type="STRING" id="930990.A0A067MNL1"/>
<protein>
    <recommendedName>
        <fullName evidence="1">Fungal-type protein kinase domain-containing protein</fullName>
    </recommendedName>
</protein>
<gene>
    <name evidence="2" type="ORF">BOTBODRAFT_56241</name>
</gene>
<dbReference type="AlphaFoldDB" id="A0A067MNL1"/>
<dbReference type="Proteomes" id="UP000027195">
    <property type="component" value="Unassembled WGS sequence"/>
</dbReference>
<sequence length="578" mass="65937">MRPLLPFSVDPSRAPAMEELRRIPTIPISDFISHLLPPVDPDALPEAQVHLEQHPSWINFVKMPPRKHEAYKDDAFRQLPEVSDALAQYSVKRQYQEEDGTYHAITTKMEPIPSDDVLRSPENIRICPNAAISVFVSRTGKDEKAPHWFNVNKWSSANWEQNATKVIWHMSYLMANDPTRRFAFGVTVEDVDMHSWCCDRMGFVLSERFGYTSTNSMKRMSTTEGSKEGNFEIQVNERTFCTTRLLNHAGATYEKGDPARVLHALKDCWAEASRRREGDLDALIMERVDELSPEAQRAKIHFLTVICHAEVSHFVSYLDDTASIRNNYAFPSNCPTVKLIKLMTGERSASFRRHRTHYRIAFEEVGDPATSLMDMKNLLDTLVGGAKGTDFPCLAIRLFPVLIRLSALTLDLLDKCGFIYRDVGIHNMVLVGHIGRRCDLEFARESDGSGGTDHASDRVRTSKFLAHELLFGSYLYIDGEWWVFIWTLAFHGPSDMALPTIRTLLLATKSFPPACGALLRTANAMRRSFHRWWYSKEKEWADKPDFDVFRGVDEEAMIPLLEEARGCRENIGKLRSVC</sequence>
<evidence type="ECO:0000259" key="1">
    <source>
        <dbReference type="Pfam" id="PF17667"/>
    </source>
</evidence>
<proteinExistence type="predicted"/>
<dbReference type="InterPro" id="IPR040976">
    <property type="entry name" value="Pkinase_fungal"/>
</dbReference>
<accession>A0A067MNL1</accession>